<dbReference type="PROSITE" id="PS00010">
    <property type="entry name" value="ASX_HYDROXYL"/>
    <property type="match status" value="13"/>
</dbReference>
<keyword evidence="6 15" id="KW-0245">EGF-like domain</keyword>
<organism evidence="18 19">
    <name type="scientific">Stichopus japonicus</name>
    <name type="common">Sea cucumber</name>
    <dbReference type="NCBI Taxonomy" id="307972"/>
    <lineage>
        <taxon>Eukaryota</taxon>
        <taxon>Metazoa</taxon>
        <taxon>Echinodermata</taxon>
        <taxon>Eleutherozoa</taxon>
        <taxon>Echinozoa</taxon>
        <taxon>Holothuroidea</taxon>
        <taxon>Aspidochirotacea</taxon>
        <taxon>Aspidochirotida</taxon>
        <taxon>Stichopodidae</taxon>
        <taxon>Apostichopus</taxon>
    </lineage>
</organism>
<comment type="caution">
    <text evidence="15">Lacks conserved residue(s) required for the propagation of feature annotation.</text>
</comment>
<keyword evidence="8" id="KW-0732">Signal</keyword>
<comment type="subcellular location">
    <subcellularLocation>
        <location evidence="1">Membrane</location>
        <topology evidence="1">Single-pass type I membrane protein</topology>
    </subcellularLocation>
    <subcellularLocation>
        <location evidence="2">Secreted</location>
        <location evidence="2">Extracellular space</location>
        <location evidence="2">Extracellular matrix</location>
    </subcellularLocation>
</comment>
<evidence type="ECO:0000313" key="18">
    <source>
        <dbReference type="EMBL" id="PIK57901.1"/>
    </source>
</evidence>
<dbReference type="PROSITE" id="PS00022">
    <property type="entry name" value="EGF_1"/>
    <property type="match status" value="2"/>
</dbReference>
<dbReference type="InterPro" id="IPR024731">
    <property type="entry name" value="NELL2-like_EGF"/>
</dbReference>
<dbReference type="InterPro" id="IPR018097">
    <property type="entry name" value="EGF_Ca-bd_CS"/>
</dbReference>
<evidence type="ECO:0000313" key="19">
    <source>
        <dbReference type="Proteomes" id="UP000230750"/>
    </source>
</evidence>
<evidence type="ECO:0000256" key="12">
    <source>
        <dbReference type="ARBA" id="ARBA00023136"/>
    </source>
</evidence>
<feature type="domain" description="EGF-like" evidence="16">
    <location>
        <begin position="803"/>
        <end position="844"/>
    </location>
</feature>
<feature type="domain" description="EGF-like" evidence="16">
    <location>
        <begin position="1303"/>
        <end position="1340"/>
    </location>
</feature>
<accession>A0A2G8LCC8</accession>
<evidence type="ECO:0000256" key="4">
    <source>
        <dbReference type="ARBA" id="ARBA00022525"/>
    </source>
</evidence>
<evidence type="ECO:0000256" key="2">
    <source>
        <dbReference type="ARBA" id="ARBA00004498"/>
    </source>
</evidence>
<comment type="similarity">
    <text evidence="3">Belongs to the fibulin family.</text>
</comment>
<feature type="domain" description="EGF-like" evidence="16">
    <location>
        <begin position="763"/>
        <end position="802"/>
    </location>
</feature>
<feature type="domain" description="EGF-like" evidence="16">
    <location>
        <begin position="1014"/>
        <end position="1056"/>
    </location>
</feature>
<dbReference type="InterPro" id="IPR009030">
    <property type="entry name" value="Growth_fac_rcpt_cys_sf"/>
</dbReference>
<dbReference type="InterPro" id="IPR049883">
    <property type="entry name" value="NOTCH1_EGF-like"/>
</dbReference>
<dbReference type="FunFam" id="2.10.25.10:FF:000202">
    <property type="entry name" value="Multiple epidermal growth factor-like domains 8"/>
    <property type="match status" value="1"/>
</dbReference>
<evidence type="ECO:0000256" key="8">
    <source>
        <dbReference type="ARBA" id="ARBA00022729"/>
    </source>
</evidence>
<protein>
    <submittedName>
        <fullName evidence="18">Putative fibrillin-1 isoform X5</fullName>
    </submittedName>
</protein>
<feature type="domain" description="EGF-like" evidence="16">
    <location>
        <begin position="932"/>
        <end position="972"/>
    </location>
</feature>
<gene>
    <name evidence="18" type="ORF">BSL78_05182</name>
</gene>
<dbReference type="PANTHER" id="PTHR24050">
    <property type="entry name" value="PA14 DOMAIN-CONTAINING PROTEIN"/>
    <property type="match status" value="1"/>
</dbReference>
<keyword evidence="5" id="KW-0272">Extracellular matrix</keyword>
<feature type="domain" description="EGF-like" evidence="16">
    <location>
        <begin position="549"/>
        <end position="590"/>
    </location>
</feature>
<dbReference type="PROSITE" id="PS51220">
    <property type="entry name" value="NIDO"/>
    <property type="match status" value="1"/>
</dbReference>
<dbReference type="Pfam" id="PF12662">
    <property type="entry name" value="cEGF"/>
    <property type="match status" value="1"/>
</dbReference>
<evidence type="ECO:0000256" key="9">
    <source>
        <dbReference type="ARBA" id="ARBA00022737"/>
    </source>
</evidence>
<sequence length="1412" mass="156924">MIERVNSRVNGWKGNLGDQGRAGIFKASCAMTITYQSMPQPPAQVSLKLGRTNTYQIVLATDGRQSFALFLYEAGAMNWDPSLMRFPKASIGYNGGKGLLVNVHKYDQMKDEKLKYNLGNAYGSTHLLGRWIFRLDSNRGNFSNPTKECWTWHQRETLKSSSWMKETLPCPCTFKQASLDQRFGPCNDTFPSSHQGKHDFDEDVLPRYYCCDQSEDTKFCDYYMMHRPPLTCDGYQSPTNVASPPSITKMLHYENSSTKGKEIPNWTVHVQVGTSYLYQVYAEGMKDQNVTFSLLQAVSCATITSDGMLTLKLKDQNPFALTIVAWDGELRTLQPITVRLCTCLHGTCDFNKLLSGTYEISKKFWMVFCDCEDGWSGIQCSEDFNSCSNLPCYHGVTCLDLPPPNMAPSCSSCPPGQIGDGVMCYDRDECSEMFFASRCDHICINTLGSFRCDCGEGFKLESDGRSCRDINECLLDLPCGQGLNCVNSPGSYTCICSHGYSEITPGSCIDVDECLDNPCDKFAYCFNKKGTYGCTCQPGTIGDGRTCRDLNECSDPSLNNCHLAAQCENTRGSFECTCSKGWTGNGVKCTNVDECSMGLHGCHQRAECKDTEGSYRCECLTGYEGDGFFCIDINECDEEDFDGCWAHSYCVNTEGSFKCICDDGFYFEGEECIDEILFCISNPYNKRCRPAMCDSNGKNCSCFNERYKLVETFCLDINECDGTFDQKCNPHAVCSNSIGGYHCLCKSGYLPNPKGFGPVGCIDEIECSISDSCNDNTECNDVDGAYQCTCVTGYLGDGNTCFDFDECLKGSHDCDEHATCINNDGSYSCICNEPFYTGDGLICNDVDECLEGNPCNLYASCQNLVGDFSCICNAGYRGDGRHGNGYIGCMDVNECSEGHYKCPPQSFCQNLHGTYTCICEDGFEMIDGICIDINECAANGHTCSYHSHCVNVIGFYDCVCDTGYMRVREKCHNIDECDHGFNNCDQNADCFDTEGSYKCECHHGFAGDGFTCEDVNECESSSPCQGSLFKQCMNTIGSFTCICTLGSYQNMTGSCEVCISVSLDVRFRAIGGLYLNHYPEEIRNMTRIKHLTNIILAAFKTSSLGEQIISVWSQERESSEDEFALSFRLDLKDEREVTHKEVEDAFISALVGRDGNILEPNHIIHKVKVAEPEIDLCFPEEVGGADCLSRNFEFCLYYGNGEYSCEGCLDGYILDETEDKCVESSCEINRCLHGGTCHLDEDGASCRCRPLFSGDFCQFPVGPLLSNIQLPVHKCQQENGDYNIHNSEGGGMISIDQLFLDFEELTCDPSPCLNDATCRLNHNFGFLCLCGDGFMGSKCQFSAPLTTEKVAIEAKELQYGFMVHTFYSFWGSACVVYRLLYTTVVPFLSTSMLCVTVSHQLPIHKEDQSYQA</sequence>
<dbReference type="PROSITE" id="PS01187">
    <property type="entry name" value="EGF_CA"/>
    <property type="match status" value="6"/>
</dbReference>
<proteinExistence type="inferred from homology"/>
<dbReference type="PROSITE" id="PS50026">
    <property type="entry name" value="EGF_3"/>
    <property type="match status" value="15"/>
</dbReference>
<evidence type="ECO:0000256" key="1">
    <source>
        <dbReference type="ARBA" id="ARBA00004479"/>
    </source>
</evidence>
<evidence type="ECO:0000259" key="16">
    <source>
        <dbReference type="PROSITE" id="PS50026"/>
    </source>
</evidence>
<dbReference type="GO" id="GO:0005509">
    <property type="term" value="F:calcium ion binding"/>
    <property type="evidence" value="ECO:0007669"/>
    <property type="project" value="InterPro"/>
</dbReference>
<dbReference type="SUPFAM" id="SSF57196">
    <property type="entry name" value="EGF/Laminin"/>
    <property type="match status" value="3"/>
</dbReference>
<feature type="domain" description="EGF-like" evidence="16">
    <location>
        <begin position="632"/>
        <end position="673"/>
    </location>
</feature>
<dbReference type="InterPro" id="IPR052235">
    <property type="entry name" value="Nephronectin_domain"/>
</dbReference>
<feature type="domain" description="EGF-like" evidence="16">
    <location>
        <begin position="891"/>
        <end position="931"/>
    </location>
</feature>
<evidence type="ECO:0000256" key="15">
    <source>
        <dbReference type="PROSITE-ProRule" id="PRU00076"/>
    </source>
</evidence>
<dbReference type="Pfam" id="PF12947">
    <property type="entry name" value="EGF_3"/>
    <property type="match status" value="3"/>
</dbReference>
<dbReference type="GO" id="GO:0048731">
    <property type="term" value="P:system development"/>
    <property type="evidence" value="ECO:0007669"/>
    <property type="project" value="UniProtKB-ARBA"/>
</dbReference>
<keyword evidence="19" id="KW-1185">Reference proteome</keyword>
<dbReference type="InterPro" id="IPR026823">
    <property type="entry name" value="cEGF"/>
</dbReference>
<keyword evidence="14" id="KW-0325">Glycoprotein</keyword>
<dbReference type="FunFam" id="2.10.25.10:FF:000038">
    <property type="entry name" value="Fibrillin 2"/>
    <property type="match status" value="8"/>
</dbReference>
<dbReference type="Gene3D" id="2.10.25.10">
    <property type="entry name" value="Laminin"/>
    <property type="match status" value="17"/>
</dbReference>
<evidence type="ECO:0000256" key="6">
    <source>
        <dbReference type="ARBA" id="ARBA00022536"/>
    </source>
</evidence>
<feature type="domain" description="EGF-like" evidence="16">
    <location>
        <begin position="1222"/>
        <end position="1258"/>
    </location>
</feature>
<keyword evidence="11" id="KW-1133">Transmembrane helix</keyword>
<dbReference type="GO" id="GO:0071944">
    <property type="term" value="C:cell periphery"/>
    <property type="evidence" value="ECO:0007669"/>
    <property type="project" value="UniProtKB-ARBA"/>
</dbReference>
<dbReference type="SMART" id="SM00539">
    <property type="entry name" value="NIDO"/>
    <property type="match status" value="1"/>
</dbReference>
<dbReference type="InterPro" id="IPR003886">
    <property type="entry name" value="NIDO_dom"/>
</dbReference>
<dbReference type="Pfam" id="PF07645">
    <property type="entry name" value="EGF_CA"/>
    <property type="match status" value="9"/>
</dbReference>
<keyword evidence="4" id="KW-0964">Secreted</keyword>
<feature type="disulfide bond" evidence="15">
    <location>
        <begin position="1024"/>
        <end position="1041"/>
    </location>
</feature>
<evidence type="ECO:0000256" key="11">
    <source>
        <dbReference type="ARBA" id="ARBA00022989"/>
    </source>
</evidence>
<dbReference type="SUPFAM" id="SSF57184">
    <property type="entry name" value="Growth factor receptor domain"/>
    <property type="match status" value="5"/>
</dbReference>
<dbReference type="STRING" id="307972.A0A2G8LCC8"/>
<dbReference type="Proteomes" id="UP000230750">
    <property type="component" value="Unassembled WGS sequence"/>
</dbReference>
<keyword evidence="13 15" id="KW-1015">Disulfide bond</keyword>
<evidence type="ECO:0000256" key="14">
    <source>
        <dbReference type="ARBA" id="ARBA00023180"/>
    </source>
</evidence>
<dbReference type="Pfam" id="PF06119">
    <property type="entry name" value="NIDO"/>
    <property type="match status" value="1"/>
</dbReference>
<keyword evidence="12" id="KW-0472">Membrane</keyword>
<evidence type="ECO:0000256" key="13">
    <source>
        <dbReference type="ARBA" id="ARBA00023157"/>
    </source>
</evidence>
<evidence type="ECO:0000256" key="5">
    <source>
        <dbReference type="ARBA" id="ARBA00022530"/>
    </source>
</evidence>
<dbReference type="EMBL" id="MRZV01000129">
    <property type="protein sequence ID" value="PIK57901.1"/>
    <property type="molecule type" value="Genomic_DNA"/>
</dbReference>
<dbReference type="GO" id="GO:0007160">
    <property type="term" value="P:cell-matrix adhesion"/>
    <property type="evidence" value="ECO:0007669"/>
    <property type="project" value="InterPro"/>
</dbReference>
<feature type="domain" description="EGF-like" evidence="16">
    <location>
        <begin position="716"/>
        <end position="752"/>
    </location>
</feature>
<keyword evidence="9" id="KW-0677">Repeat</keyword>
<feature type="domain" description="EGF-like" evidence="16">
    <location>
        <begin position="510"/>
        <end position="548"/>
    </location>
</feature>
<dbReference type="GO" id="GO:0016020">
    <property type="term" value="C:membrane"/>
    <property type="evidence" value="ECO:0007669"/>
    <property type="project" value="UniProtKB-SubCell"/>
</dbReference>
<dbReference type="PANTHER" id="PTHR24050:SF28">
    <property type="entry name" value="UROMODULIN-LIKE"/>
    <property type="match status" value="1"/>
</dbReference>
<dbReference type="CDD" id="cd00054">
    <property type="entry name" value="EGF_CA"/>
    <property type="match status" value="12"/>
</dbReference>
<dbReference type="InterPro" id="IPR001881">
    <property type="entry name" value="EGF-like_Ca-bd_dom"/>
</dbReference>
<dbReference type="GO" id="GO:0048513">
    <property type="term" value="P:animal organ development"/>
    <property type="evidence" value="ECO:0007669"/>
    <property type="project" value="UniProtKB-ARBA"/>
</dbReference>
<name>A0A2G8LCC8_STIJA</name>
<dbReference type="FunFam" id="2.10.25.10:FF:000240">
    <property type="entry name" value="Vitamin K-dependent protein S"/>
    <property type="match status" value="1"/>
</dbReference>
<feature type="domain" description="EGF-like" evidence="16">
    <location>
        <begin position="845"/>
        <end position="882"/>
    </location>
</feature>
<keyword evidence="7" id="KW-0812">Transmembrane</keyword>
<reference evidence="18 19" key="1">
    <citation type="journal article" date="2017" name="PLoS Biol.">
        <title>The sea cucumber genome provides insights into morphological evolution and visceral regeneration.</title>
        <authorList>
            <person name="Zhang X."/>
            <person name="Sun L."/>
            <person name="Yuan J."/>
            <person name="Sun Y."/>
            <person name="Gao Y."/>
            <person name="Zhang L."/>
            <person name="Li S."/>
            <person name="Dai H."/>
            <person name="Hamel J.F."/>
            <person name="Liu C."/>
            <person name="Yu Y."/>
            <person name="Liu S."/>
            <person name="Lin W."/>
            <person name="Guo K."/>
            <person name="Jin S."/>
            <person name="Xu P."/>
            <person name="Storey K.B."/>
            <person name="Huan P."/>
            <person name="Zhang T."/>
            <person name="Zhou Y."/>
            <person name="Zhang J."/>
            <person name="Lin C."/>
            <person name="Li X."/>
            <person name="Xing L."/>
            <person name="Huo D."/>
            <person name="Sun M."/>
            <person name="Wang L."/>
            <person name="Mercier A."/>
            <person name="Li F."/>
            <person name="Yang H."/>
            <person name="Xiang J."/>
        </authorList>
    </citation>
    <scope>NUCLEOTIDE SEQUENCE [LARGE SCALE GENOMIC DNA]</scope>
    <source>
        <strain evidence="18">Shaxun</strain>
        <tissue evidence="18">Muscle</tissue>
    </source>
</reference>
<dbReference type="OrthoDB" id="4405280at2759"/>
<dbReference type="PROSITE" id="PS01186">
    <property type="entry name" value="EGF_2"/>
    <property type="match status" value="10"/>
</dbReference>
<feature type="domain" description="EGF-like" evidence="16">
    <location>
        <begin position="973"/>
        <end position="1013"/>
    </location>
</feature>
<dbReference type="InterPro" id="IPR000742">
    <property type="entry name" value="EGF"/>
</dbReference>
<dbReference type="SMART" id="SM00179">
    <property type="entry name" value="EGF_CA"/>
    <property type="match status" value="17"/>
</dbReference>
<comment type="caution">
    <text evidence="18">The sequence shown here is derived from an EMBL/GenBank/DDBJ whole genome shotgun (WGS) entry which is preliminary data.</text>
</comment>
<dbReference type="InterPro" id="IPR000152">
    <property type="entry name" value="EGF-type_Asp/Asn_hydroxyl_site"/>
</dbReference>
<feature type="domain" description="EGF-like" evidence="16">
    <location>
        <begin position="469"/>
        <end position="506"/>
    </location>
</feature>
<evidence type="ECO:0000256" key="10">
    <source>
        <dbReference type="ARBA" id="ARBA00022837"/>
    </source>
</evidence>
<feature type="domain" description="NIDO" evidence="17">
    <location>
        <begin position="1"/>
        <end position="138"/>
    </location>
</feature>
<dbReference type="Pfam" id="PF00008">
    <property type="entry name" value="EGF"/>
    <property type="match status" value="1"/>
</dbReference>
<feature type="domain" description="EGF-like" evidence="16">
    <location>
        <begin position="591"/>
        <end position="631"/>
    </location>
</feature>
<evidence type="ECO:0000256" key="3">
    <source>
        <dbReference type="ARBA" id="ARBA00006127"/>
    </source>
</evidence>
<feature type="disulfide bond" evidence="15">
    <location>
        <begin position="1330"/>
        <end position="1339"/>
    </location>
</feature>
<evidence type="ECO:0000259" key="17">
    <source>
        <dbReference type="PROSITE" id="PS51220"/>
    </source>
</evidence>
<keyword evidence="10" id="KW-0106">Calcium</keyword>
<dbReference type="SMART" id="SM00181">
    <property type="entry name" value="EGF"/>
    <property type="match status" value="19"/>
</dbReference>
<feature type="disulfide bond" evidence="15">
    <location>
        <begin position="1248"/>
        <end position="1257"/>
    </location>
</feature>
<evidence type="ECO:0000256" key="7">
    <source>
        <dbReference type="ARBA" id="ARBA00022692"/>
    </source>
</evidence>